<reference evidence="4" key="2">
    <citation type="submission" date="2020-09" db="EMBL/GenBank/DDBJ databases">
        <authorList>
            <person name="Sun Q."/>
            <person name="Zhou Y."/>
        </authorList>
    </citation>
    <scope>NUCLEOTIDE SEQUENCE</scope>
    <source>
        <strain evidence="4">CGMCC 1.14988</strain>
    </source>
</reference>
<dbReference type="PANTHER" id="PTHR34216">
    <property type="match status" value="1"/>
</dbReference>
<dbReference type="GO" id="GO:0016810">
    <property type="term" value="F:hydrolase activity, acting on carbon-nitrogen (but not peptide) bonds"/>
    <property type="evidence" value="ECO:0007669"/>
    <property type="project" value="InterPro"/>
</dbReference>
<reference evidence="4" key="1">
    <citation type="journal article" date="2014" name="Int. J. Syst. Evol. Microbiol.">
        <title>Complete genome sequence of Corynebacterium casei LMG S-19264T (=DSM 44701T), isolated from a smear-ripened cheese.</title>
        <authorList>
            <consortium name="US DOE Joint Genome Institute (JGI-PGF)"/>
            <person name="Walter F."/>
            <person name="Albersmeier A."/>
            <person name="Kalinowski J."/>
            <person name="Ruckert C."/>
        </authorList>
    </citation>
    <scope>NUCLEOTIDE SEQUENCE</scope>
    <source>
        <strain evidence="4">CGMCC 1.14988</strain>
    </source>
</reference>
<dbReference type="RefSeq" id="WP_130649401.1">
    <property type="nucleotide sequence ID" value="NZ_BMHA01000004.1"/>
</dbReference>
<dbReference type="AlphaFoldDB" id="A0A8J3EX98"/>
<evidence type="ECO:0000259" key="3">
    <source>
        <dbReference type="Pfam" id="PF01522"/>
    </source>
</evidence>
<protein>
    <recommendedName>
        <fullName evidence="3">NodB homology domain-containing protein</fullName>
    </recommendedName>
</protein>
<gene>
    <name evidence="4" type="ORF">GCM10011354_13520</name>
</gene>
<dbReference type="PANTHER" id="PTHR34216:SF3">
    <property type="entry name" value="POLY-BETA-1,6-N-ACETYL-D-GLUCOSAMINE N-DEACETYLASE"/>
    <property type="match status" value="1"/>
</dbReference>
<evidence type="ECO:0000256" key="2">
    <source>
        <dbReference type="ARBA" id="ARBA00022729"/>
    </source>
</evidence>
<comment type="subcellular location">
    <subcellularLocation>
        <location evidence="1">Secreted</location>
    </subcellularLocation>
</comment>
<dbReference type="InterPro" id="IPR011330">
    <property type="entry name" value="Glyco_hydro/deAcase_b/a-brl"/>
</dbReference>
<sequence>MGAFDRLTGPQLRRGLKHGLATVRRPAGGRGPSGTVVLIYHRVGGGTPDERDLALADFEAQVAELARHRVVALDTALDELAAGDDSPKVVLTFDDGFEDVHAVAWPLLREAGLPFTLYVTTAYLDGTMHWPGSTSNHPGPALRWRQLEELAASPLVTLGNHTHTHARPEALTAEEFDTCSALLEARLGVVPQHYCFTWGVPVPAANELLAARFRSAATGIVGLNRPGTDPLGLHRVPVRGTDPLPFFRAKLGGDLTVERAYERVVQTAKRFGAG</sequence>
<proteinExistence type="predicted"/>
<dbReference type="GO" id="GO:0005576">
    <property type="term" value="C:extracellular region"/>
    <property type="evidence" value="ECO:0007669"/>
    <property type="project" value="UniProtKB-SubCell"/>
</dbReference>
<dbReference type="Proteomes" id="UP000650511">
    <property type="component" value="Unassembled WGS sequence"/>
</dbReference>
<dbReference type="InterPro" id="IPR002509">
    <property type="entry name" value="NODB_dom"/>
</dbReference>
<feature type="domain" description="NodB homology" evidence="3">
    <location>
        <begin position="85"/>
        <end position="177"/>
    </location>
</feature>
<dbReference type="Pfam" id="PF01522">
    <property type="entry name" value="Polysacc_deac_1"/>
    <property type="match status" value="1"/>
</dbReference>
<dbReference type="SUPFAM" id="SSF88713">
    <property type="entry name" value="Glycoside hydrolase/deacetylase"/>
    <property type="match status" value="1"/>
</dbReference>
<evidence type="ECO:0000313" key="5">
    <source>
        <dbReference type="Proteomes" id="UP000650511"/>
    </source>
</evidence>
<dbReference type="CDD" id="cd10918">
    <property type="entry name" value="CE4_NodB_like_5s_6s"/>
    <property type="match status" value="1"/>
</dbReference>
<name>A0A8J3EX98_9ACTN</name>
<dbReference type="GO" id="GO:0005975">
    <property type="term" value="P:carbohydrate metabolic process"/>
    <property type="evidence" value="ECO:0007669"/>
    <property type="project" value="InterPro"/>
</dbReference>
<dbReference type="EMBL" id="BMHA01000004">
    <property type="protein sequence ID" value="GGI05322.1"/>
    <property type="molecule type" value="Genomic_DNA"/>
</dbReference>
<organism evidence="4 5">
    <name type="scientific">Egicoccus halophilus</name>
    <dbReference type="NCBI Taxonomy" id="1670830"/>
    <lineage>
        <taxon>Bacteria</taxon>
        <taxon>Bacillati</taxon>
        <taxon>Actinomycetota</taxon>
        <taxon>Nitriliruptoria</taxon>
        <taxon>Egicoccales</taxon>
        <taxon>Egicoccaceae</taxon>
        <taxon>Egicoccus</taxon>
    </lineage>
</organism>
<accession>A0A8J3EX98</accession>
<evidence type="ECO:0000313" key="4">
    <source>
        <dbReference type="EMBL" id="GGI05322.1"/>
    </source>
</evidence>
<comment type="caution">
    <text evidence="4">The sequence shown here is derived from an EMBL/GenBank/DDBJ whole genome shotgun (WGS) entry which is preliminary data.</text>
</comment>
<dbReference type="Gene3D" id="3.20.20.370">
    <property type="entry name" value="Glycoside hydrolase/deacetylase"/>
    <property type="match status" value="1"/>
</dbReference>
<evidence type="ECO:0000256" key="1">
    <source>
        <dbReference type="ARBA" id="ARBA00004613"/>
    </source>
</evidence>
<dbReference type="InterPro" id="IPR051398">
    <property type="entry name" value="Polysacch_Deacetylase"/>
</dbReference>
<keyword evidence="5" id="KW-1185">Reference proteome</keyword>
<keyword evidence="2" id="KW-0732">Signal</keyword>
<dbReference type="OrthoDB" id="9782872at2"/>